<name>A0A1Q9DJ80_SYMMI</name>
<dbReference type="PROSITE" id="PS50075">
    <property type="entry name" value="CARRIER"/>
    <property type="match status" value="1"/>
</dbReference>
<accession>A0A1Q9DJ80</accession>
<keyword evidence="3" id="KW-0808">Transferase</keyword>
<dbReference type="Gene3D" id="3.30.70.3290">
    <property type="match status" value="1"/>
</dbReference>
<dbReference type="GO" id="GO:0004312">
    <property type="term" value="F:fatty acid synthase activity"/>
    <property type="evidence" value="ECO:0007669"/>
    <property type="project" value="TreeGrafter"/>
</dbReference>
<dbReference type="InterPro" id="IPR036736">
    <property type="entry name" value="ACP-like_sf"/>
</dbReference>
<dbReference type="Gene3D" id="3.20.20.210">
    <property type="match status" value="1"/>
</dbReference>
<feature type="region of interest" description="Disordered" evidence="4">
    <location>
        <begin position="15"/>
        <end position="38"/>
    </location>
</feature>
<dbReference type="InterPro" id="IPR050091">
    <property type="entry name" value="PKS_NRPS_Biosynth_Enz"/>
</dbReference>
<evidence type="ECO:0000313" key="8">
    <source>
        <dbReference type="Proteomes" id="UP000186817"/>
    </source>
</evidence>
<evidence type="ECO:0000256" key="2">
    <source>
        <dbReference type="ARBA" id="ARBA00022553"/>
    </source>
</evidence>
<dbReference type="InterPro" id="IPR009081">
    <property type="entry name" value="PP-bd_ACP"/>
</dbReference>
<dbReference type="EMBL" id="LSRX01000511">
    <property type="protein sequence ID" value="OLP95231.1"/>
    <property type="molecule type" value="Genomic_DNA"/>
</dbReference>
<dbReference type="Gene3D" id="3.40.366.10">
    <property type="entry name" value="Malonyl-Coenzyme A Acyl Carrier Protein, domain 2"/>
    <property type="match status" value="1"/>
</dbReference>
<dbReference type="InterPro" id="IPR038071">
    <property type="entry name" value="UROD/MetE-like_sf"/>
</dbReference>
<dbReference type="Gene3D" id="3.40.47.10">
    <property type="match status" value="2"/>
</dbReference>
<evidence type="ECO:0000256" key="3">
    <source>
        <dbReference type="ARBA" id="ARBA00022679"/>
    </source>
</evidence>
<dbReference type="InterPro" id="IPR020841">
    <property type="entry name" value="PKS_Beta-ketoAc_synthase_dom"/>
</dbReference>
<dbReference type="SUPFAM" id="SSF53901">
    <property type="entry name" value="Thiolase-like"/>
    <property type="match status" value="1"/>
</dbReference>
<dbReference type="InterPro" id="IPR006162">
    <property type="entry name" value="Ppantetheine_attach_site"/>
</dbReference>
<evidence type="ECO:0000259" key="6">
    <source>
        <dbReference type="PROSITE" id="PS52004"/>
    </source>
</evidence>
<dbReference type="PROSITE" id="PS00012">
    <property type="entry name" value="PHOSPHOPANTETHEINE"/>
    <property type="match status" value="1"/>
</dbReference>
<evidence type="ECO:0000256" key="1">
    <source>
        <dbReference type="ARBA" id="ARBA00022450"/>
    </source>
</evidence>
<gene>
    <name evidence="7" type="primary">ppsC</name>
    <name evidence="7" type="ORF">AK812_SmicGene22644</name>
</gene>
<dbReference type="SMART" id="SM00825">
    <property type="entry name" value="PKS_KS"/>
    <property type="match status" value="1"/>
</dbReference>
<evidence type="ECO:0000256" key="4">
    <source>
        <dbReference type="SAM" id="MobiDB-lite"/>
    </source>
</evidence>
<evidence type="ECO:0000259" key="5">
    <source>
        <dbReference type="PROSITE" id="PS50075"/>
    </source>
</evidence>
<evidence type="ECO:0000313" key="7">
    <source>
        <dbReference type="EMBL" id="OLP95231.1"/>
    </source>
</evidence>
<feature type="region of interest" description="Disordered" evidence="4">
    <location>
        <begin position="52"/>
        <end position="80"/>
    </location>
</feature>
<proteinExistence type="predicted"/>
<dbReference type="Gene3D" id="1.10.1200.10">
    <property type="entry name" value="ACP-like"/>
    <property type="match status" value="1"/>
</dbReference>
<feature type="compositionally biased region" description="Low complexity" evidence="4">
    <location>
        <begin position="2120"/>
        <end position="2132"/>
    </location>
</feature>
<feature type="region of interest" description="Disordered" evidence="4">
    <location>
        <begin position="3260"/>
        <end position="3284"/>
    </location>
</feature>
<dbReference type="PROSITE" id="PS00606">
    <property type="entry name" value="KS3_1"/>
    <property type="match status" value="1"/>
</dbReference>
<feature type="region of interest" description="Disordered" evidence="4">
    <location>
        <begin position="1008"/>
        <end position="1032"/>
    </location>
</feature>
<dbReference type="Gene3D" id="3.50.50.60">
    <property type="entry name" value="FAD/NAD(P)-binding domain"/>
    <property type="match status" value="1"/>
</dbReference>
<protein>
    <submittedName>
        <fullName evidence="7">Phthiocerol synthesis polyketide synthase type I PpsC</fullName>
    </submittedName>
</protein>
<feature type="compositionally biased region" description="Basic and acidic residues" evidence="4">
    <location>
        <begin position="151"/>
        <end position="170"/>
    </location>
</feature>
<feature type="region of interest" description="Disordered" evidence="4">
    <location>
        <begin position="1574"/>
        <end position="1599"/>
    </location>
</feature>
<keyword evidence="1" id="KW-0596">Phosphopantetheine</keyword>
<dbReference type="GO" id="GO:0004315">
    <property type="term" value="F:3-oxoacyl-[acyl-carrier-protein] synthase activity"/>
    <property type="evidence" value="ECO:0007669"/>
    <property type="project" value="InterPro"/>
</dbReference>
<dbReference type="OrthoDB" id="441606at2759"/>
<organism evidence="7 8">
    <name type="scientific">Symbiodinium microadriaticum</name>
    <name type="common">Dinoflagellate</name>
    <name type="synonym">Zooxanthella microadriatica</name>
    <dbReference type="NCBI Taxonomy" id="2951"/>
    <lineage>
        <taxon>Eukaryota</taxon>
        <taxon>Sar</taxon>
        <taxon>Alveolata</taxon>
        <taxon>Dinophyceae</taxon>
        <taxon>Suessiales</taxon>
        <taxon>Symbiodiniaceae</taxon>
        <taxon>Symbiodinium</taxon>
    </lineage>
</organism>
<dbReference type="PANTHER" id="PTHR43775:SF37">
    <property type="entry name" value="SI:DKEY-61P9.11"/>
    <property type="match status" value="1"/>
</dbReference>
<feature type="domain" description="Carrier" evidence="5">
    <location>
        <begin position="3308"/>
        <end position="3385"/>
    </location>
</feature>
<dbReference type="InterPro" id="IPR001227">
    <property type="entry name" value="Ac_transferase_dom_sf"/>
</dbReference>
<dbReference type="InterPro" id="IPR016039">
    <property type="entry name" value="Thiolase-like"/>
</dbReference>
<feature type="region of interest" description="Disordered" evidence="4">
    <location>
        <begin position="150"/>
        <end position="172"/>
    </location>
</feature>
<keyword evidence="8" id="KW-1185">Reference proteome</keyword>
<dbReference type="PROSITE" id="PS52004">
    <property type="entry name" value="KS3_2"/>
    <property type="match status" value="1"/>
</dbReference>
<dbReference type="InterPro" id="IPR014030">
    <property type="entry name" value="Ketoacyl_synth_N"/>
</dbReference>
<keyword evidence="2" id="KW-0597">Phosphoprotein</keyword>
<dbReference type="SUPFAM" id="SSF47336">
    <property type="entry name" value="ACP-like"/>
    <property type="match status" value="1"/>
</dbReference>
<dbReference type="PANTHER" id="PTHR43775">
    <property type="entry name" value="FATTY ACID SYNTHASE"/>
    <property type="match status" value="1"/>
</dbReference>
<dbReference type="InterPro" id="IPR036188">
    <property type="entry name" value="FAD/NAD-bd_sf"/>
</dbReference>
<feature type="domain" description="Ketosynthase family 3 (KS3)" evidence="6">
    <location>
        <begin position="575"/>
        <end position="968"/>
    </location>
</feature>
<comment type="caution">
    <text evidence="7">The sequence shown here is derived from an EMBL/GenBank/DDBJ whole genome shotgun (WGS) entry which is preliminary data.</text>
</comment>
<sequence length="4366" mass="476075">MCGDACRRAVACPQTSRRTQTRRRAQTRQRAQTRADECRHAQTWRHVVMPKCPDAPLPQRASSNIGDDARDGRRGGCIPRSDGRSRMLALLASFSEAKDGHDVLLRGEARRVGSLNLVTMQGMGCRAGNGIDAGFVPGNSGRSRMLASFSDARDRDDPGCAKKQGSDGRSRRVGSLNSKYLVILVAMRGMLASFAKAGDGDDAVLRREARDGDAFMRGEARMLAWFPEAGDGDDYAFLRGEAKRVGSLNLKYLVAMRGTLPWLPDAGDGDDAFSLSEARKLQGDWTHSMAASPAKRAMVCADGRKAWTLDVGRATAVAMPRLQVWMFISKEQLSLGTAMESFTGEMVHTELRRASLKEFPKSGLHLAAINYVIAKGDSEEGDLLSVTLCGTGSEEYLASDPAAMKLRPCHPWHHPEDHWQQWQRSPVKFAEALSLARNLSESKGVRATVLEMGAHPVMAAAIKATFSDGLSYACSMRRGERAAPLLASRQDQEDSKRFLRQQRAGLANFRRQQLSQALEGFSFAGRELCPAMRSFFPGLAPHDLYRFSSIEDLLDWGADEMSETFTPPKTAKAQELHFEILGCALRFPGGVETPGAFWSMLLQDDQDAAFAAASKEGPQAAFLQPKFDHRTVLTAEGLKGLGVEGAEAAAMDPQHGFALQLAAEMWHDAGGAKEEALAQPERVGVYVGAWQPAISDPRASAYAVIGSSLSALAARVANAYNLQGPAVTVNTACSSALVAVHQAMQEARTGQLAYAVAGGVNLFGEDTQLFKNLRRAGMLSPTARCHTFSARADGYVRGEGGALFLLRSASGSGGSGLPSRAQLWGSAVTQNSTQKPLSSVDPLAQERVIRMACESASVTPASLAAVELHGTGTPLGDPVEVSALARVGCAAIMTASKMHVGHLESAAGAVGLVKVPQLPSANLLDCCSVKGLRCLNALFALQAVLLCENSLVPSFNIHGGLNPQVLAAMEGSCLKKPDCGPWVLGDERLQEMDAAMVTLSLRWTPPNAAVAMDTDPDKTRTTPGDFVPEGDVTDHTMGVGYPSSSRPYSALPSGTLEETVFHIEGFPADFPGIGKKSADLAKQLSKEEIVALFSKLKTDVERVLEVYQIYNRQLAQEKMLAAPVNKARAGIGHGSMGQLNPGSTGTMLMCPSCFADWQRPGNKVEGKCKLCQKNVIAVDKGPPSAEIRLGTASWYMFCGPQGVTWHTDADEAQKEAASVDIASWAQPPTQKELSFADQVPMALRLSLAHTVASQPFDEVQFAQKTAGDRPHLREEPSEETRAFHPQLVAAMEIKKKSAGPVDQRSGKLTEEECTNRLNPQLDVITHMQAGAHEVEDALGASVLLHLDAEKLRALLKRNYLQGRGHQGEEFFAAQTSLDKAKASNKRMQEEGESRARILKPVAESIDTWGPTLRAGLEMNVFNPETPLKDMELDDMEDLKDRYLNTKFLLGQGRSPFPASLLQELPCLAAQQREVERVAREEGRGMSSTGAFGPEEQTPEAVLGVPAGSVEFQITPPLKHTVGPFHAKDDDGTFHWRKEVQTWDLVSLFSSFGHSYTARHLYAVWSHLPITLGPRKRGAENKAANNQRRDDSRKRSSSTGPQVVLDLPVADIHDSKNHLRFRAVCDERITLPLKVFRDFPEIYNTLSTSLGQEAVVEVKMAWRCNTEQWWTARLKPEYAGPIYRKLGYSESYIQGLGLGNRDTSAAFGAERIILNPSAPEQELALPPITPENVSSVASHNYKRNTAGDKMAHVFWARMECGLVLSSVSPWEIVDKKKGETRGGYVCRHCRGFWRGGKGSSRFLMISGNTKAWVKDRIEFYKREPMAAPRDRSLRVNPNLSSRLRFSKTNLMGHVSDLIWSVVLSNPEKDIVDFMSRCRSRQEIGRIVKFHLTSSSRLTEKKKSLSETLVSTVPLSPLRIHLMDSFICGHFYHGGAGSLADQDPLSGGGQEEAGSQILLLGQGMDYLIPTVGKDYDGFIARPASSERALNWLRAAVARQELQKDLWIDLTWHSFRVFMPDCALQAQIPRDQRQYLGNWMAESTADVYTREKRNVVCAIWNKVTSNLHTIDTDGSRTMRIDLSHDDPPDSQHGAMSREALDRPPLAGALDPDDASPQRAPKGSSPSSHADSPASSWVVTPIPADEVPPPLGPLTPVSATLVRGSKRKIHLLNQDLRAVGCGWSPSMEKVLPPVLPAGGVPGGGSLTDDSVDTASEAEKVTYQEGYVTLEDIADRWDDPAAARTNGPRALGFESGANGFTDQSSAFTAMRLFQAIKAAKAQGRYALLKTQFRFCSKGELGFINAKYIVSALPELEEKPFKTKRKVTVDGWDKEEEEEERKLPTTRRHLDRMHRVFRNNLSMCLLAFPLFTQFDVSKHDLDDWYDWFWGPDIAGRTPAPSEKTLLYAERNAWRSIHNLVFEGKSLKEAMLEIRAAPGQGQLEKQAALACLPACLPTFSEAERKREGTKGTPFCRDYHIKKQCAGNCGRSHNGPVTKGSPTALTWREHGTGVPSRLVDRLKWSPDCSATQIPKDAIVMPLAGRDDAALLEAILHSQAPDLSSRVLAFDSSRKPNGKDLLDDALYGALCIAALQGGISFVGACPDFHTWGKDRWFQDSGDFHAERSRNARDWGIQALPVEALKVADEESLLLLRFLMLSWLAAKLATQGGQSQFLCFLELAEEVAASLVRMLSGSSIGRPSSLNGSKGSTRWGGCTTLPTLAGMGLLVQVPMLAIKDIQDVDSGYPVTLKEGVPLGVDTPTLQSPGVWPLKSELIGEEWDPIEAPPASGHKNYPSADMFRDEIRATFVEEISLAMVIGPCTRAEAAAHCHCTEEELCPCPMAGIDESDKIRSIFDGSKGGANLRIQQNTFQCLHWLRTARCSAVDSAPPLGGWLPKLSASGDASVGSGRPWQLSGLTEVAQLGDEWWVNTVGTYGMASAQLYWGRMAAILLRIASWLLHESSSSLLATFLCLLLLALGTPLSWKRTLLAEVNTWLGFVIDPKGPCVQMARDKHLLVMGILEELKSGKGLVMLVPLIMAAPLCGWLSNAASPSKSEVFWFHYQVTPEDHPWAFDKGCPKKRIAALEMFGTLVLAHFLMEKAPAFIPNLRIPLVSDNQGNVYSLLNDKCKKMPTSVVLMEILLQLHVHGMQLAPNTWADELTHPDFHGFTPSLCLPVKPVLKHFSLIRSILEDRIFDDTTDLTHGPVQKCAGRDEAELPAGAFVGVSSFGFAGSNAHVVLSATPSARACPKYESKGAWERLIPSRQYEQSTVETLSTTSPRSQRSQEQAPFSSVVSNGNRLFSVAENAEADAEDAEDVDVSSLSFVGSAVLSIVGGDAEVDVDADLHDLGIDSLGLAELLGLLEDRFGQACISIDKIIDEPTCRAIVKNLEDGGFKAKVEISGTPLLPPKVQEPPCNVAPAISAMAVASEDLSNCWIRTTHVGSLPRPNDANLDVEQVIAQQEAVSVDIINDGVRDNYIADVIARIEGLNDDGKGAKHAGASCCAKHAMPIASDMQDVPLYAQRFTGGNGLITLRDPLLEALPGGFFQCHAAYVAALGEALAQEYAEIAGWSGLTDAEFLEVARCNIVALNRALEDVPTEQIRVHVCWGNYAGPHHKDGLNAKLLGGRYILVEGANPRHRIDVAAFEDAVQKGYFKPHQVIVPGLVDTTTARVEDPKLIAESLLRYVRFMASHGTKLRLMLASEAQLAIPAALCDFNSQSGSWDPPRFAKFSMAAGTSQYDGISLKEGAGSLEQGLAEGAALATCRYIDQRAPVPCRSPDFVPTPFRPVIFAESSSDYVTELQAAFSCLTVHPASIFAEDGFDRLRWVVDAPLAFVALGSQGLQVAEATMGRLKADGAVSRRPATLTVAAEQEAPLALAARARDLALQQTGFDKRSFAGIVMVEQRTLVGGIWSMYANSTSQVNSSEGGYCIKELLGEEDGEAAWDNRDHSTAAEVLKDFAKLGDRLKEQIFTSVRVVKILGENGRYTVLFEDVPSPQKEFLAFSAFTDHQSTAQVLGFSQSAGVLQCRGVVLCINDRVGIQRTAVGIPRPLSVPRADFAGVVADGTSDSLAGMDWRGKRVVIAGMGAFAVENVRTALEQGASEAIDYLNFVKPWDDKYKHDTQTNVKQFLRWKQLYERSTCTVPECWPKQVKHDGHTISVSDIWFVAHFMQKLRTAVGEIQCLVKDGVILSSGEFIACDVVVGCIGFERSSFQVRATNYLDKDMMYLADAEIDEGAFNSFFGSSVLEYPGARMYGKFFSHVFVEGLRRPEDLGESLWGRDAPSVSINQRKWNQYIAAAMKLIEEDATIAGHARHQELHQQLNGGVPVPKDLRAAVLEYASQRAWLEVWFLKAAELIILLEAAGRKGLVAEGQRC</sequence>
<dbReference type="Proteomes" id="UP000186817">
    <property type="component" value="Unassembled WGS sequence"/>
</dbReference>
<dbReference type="Pfam" id="PF00109">
    <property type="entry name" value="ketoacyl-synt"/>
    <property type="match status" value="1"/>
</dbReference>
<dbReference type="InterPro" id="IPR018201">
    <property type="entry name" value="Ketoacyl_synth_AS"/>
</dbReference>
<dbReference type="CDD" id="cd00833">
    <property type="entry name" value="PKS"/>
    <property type="match status" value="1"/>
</dbReference>
<dbReference type="SUPFAM" id="SSF51905">
    <property type="entry name" value="FAD/NAD(P)-binding domain"/>
    <property type="match status" value="1"/>
</dbReference>
<dbReference type="Pfam" id="PF00550">
    <property type="entry name" value="PP-binding"/>
    <property type="match status" value="1"/>
</dbReference>
<dbReference type="SUPFAM" id="SSF51726">
    <property type="entry name" value="UROD/MetE-like"/>
    <property type="match status" value="1"/>
</dbReference>
<dbReference type="InterPro" id="IPR014031">
    <property type="entry name" value="Ketoacyl_synth_C"/>
</dbReference>
<feature type="region of interest" description="Disordered" evidence="4">
    <location>
        <begin position="2099"/>
        <end position="2147"/>
    </location>
</feature>
<dbReference type="Pfam" id="PF02801">
    <property type="entry name" value="Ketoacyl-synt_C"/>
    <property type="match status" value="1"/>
</dbReference>
<dbReference type="GO" id="GO:0006633">
    <property type="term" value="P:fatty acid biosynthetic process"/>
    <property type="evidence" value="ECO:0007669"/>
    <property type="project" value="InterPro"/>
</dbReference>
<reference evidence="7 8" key="1">
    <citation type="submission" date="2016-02" db="EMBL/GenBank/DDBJ databases">
        <title>Genome analysis of coral dinoflagellate symbionts highlights evolutionary adaptations to a symbiotic lifestyle.</title>
        <authorList>
            <person name="Aranda M."/>
            <person name="Li Y."/>
            <person name="Liew Y.J."/>
            <person name="Baumgarten S."/>
            <person name="Simakov O."/>
            <person name="Wilson M."/>
            <person name="Piel J."/>
            <person name="Ashoor H."/>
            <person name="Bougouffa S."/>
            <person name="Bajic V.B."/>
            <person name="Ryu T."/>
            <person name="Ravasi T."/>
            <person name="Bayer T."/>
            <person name="Micklem G."/>
            <person name="Kim H."/>
            <person name="Bhak J."/>
            <person name="Lajeunesse T.C."/>
            <person name="Voolstra C.R."/>
        </authorList>
    </citation>
    <scope>NUCLEOTIDE SEQUENCE [LARGE SCALE GENOMIC DNA]</scope>
    <source>
        <strain evidence="7 8">CCMP2467</strain>
    </source>
</reference>